<protein>
    <recommendedName>
        <fullName evidence="7">RING-type domain-containing protein</fullName>
    </recommendedName>
</protein>
<keyword evidence="2" id="KW-0479">Metal-binding</keyword>
<keyword evidence="6" id="KW-0862">Zinc</keyword>
<keyword evidence="4" id="KW-0863">Zinc-finger</keyword>
<keyword evidence="9" id="KW-1185">Reference proteome</keyword>
<evidence type="ECO:0000256" key="4">
    <source>
        <dbReference type="ARBA" id="ARBA00022771"/>
    </source>
</evidence>
<gene>
    <name evidence="8" type="ORF">JOB18_030194</name>
</gene>
<sequence length="392" mass="44755">MFSKCVAELKMKNNPKDKTLMFVGRKGDLDLFSRCVEELKMKNNPTDKTPTFVDRKDGPNLTQRVKEPRKIHNPKDKTLTFVDRNNKHQREVVTIQVQIGKELKKMHDPKDNTLTFVDKEEDLDPALSVRKMYDPKDKTLTFVDRQDDLDPVSSDDGCLKGLMSCGHAVTPETLTGWCRSRLDEGDYKFTCPALVNGTKKCNKLWSYQEVRRLADLSPEEMQDFEMTMAHLAVTSYCETQPCPHCKTYVERTDLSNLCVTCTICAADDPTYSLFCWQCQKPWKGVAPQRYRCGNSGCVNKDLQILKSCRTISLPEVRGATNCPSVRACPTCGLKVEHNQQHCKNVTCPRCQAVFCFICLQRKRKCSKTSTPFQMCVSGVAPRQTSIPIWHRR</sequence>
<evidence type="ECO:0000256" key="5">
    <source>
        <dbReference type="ARBA" id="ARBA00022786"/>
    </source>
</evidence>
<reference evidence="8 9" key="1">
    <citation type="journal article" date="2021" name="Sci. Rep.">
        <title>Chromosome anchoring in Senegalese sole (Solea senegalensis) reveals sex-associated markers and genome rearrangements in flatfish.</title>
        <authorList>
            <person name="Guerrero-Cozar I."/>
            <person name="Gomez-Garrido J."/>
            <person name="Berbel C."/>
            <person name="Martinez-Blanch J.F."/>
            <person name="Alioto T."/>
            <person name="Claros M.G."/>
            <person name="Gagnaire P.A."/>
            <person name="Manchado M."/>
        </authorList>
    </citation>
    <scope>NUCLEOTIDE SEQUENCE [LARGE SCALE GENOMIC DNA]</scope>
    <source>
        <strain evidence="8">Sse05_10M</strain>
    </source>
</reference>
<evidence type="ECO:0000256" key="6">
    <source>
        <dbReference type="ARBA" id="ARBA00022833"/>
    </source>
</evidence>
<evidence type="ECO:0000313" key="8">
    <source>
        <dbReference type="EMBL" id="KAG7497021.1"/>
    </source>
</evidence>
<dbReference type="AlphaFoldDB" id="A0AAV6QUD2"/>
<keyword evidence="3" id="KW-0677">Repeat</keyword>
<dbReference type="PROSITE" id="PS51873">
    <property type="entry name" value="TRIAD"/>
    <property type="match status" value="1"/>
</dbReference>
<feature type="domain" description="RING-type" evidence="7">
    <location>
        <begin position="146"/>
        <end position="376"/>
    </location>
</feature>
<keyword evidence="5" id="KW-0833">Ubl conjugation pathway</keyword>
<dbReference type="GO" id="GO:0008270">
    <property type="term" value="F:zinc ion binding"/>
    <property type="evidence" value="ECO:0007669"/>
    <property type="project" value="UniProtKB-KW"/>
</dbReference>
<name>A0AAV6QUD2_SOLSE</name>
<dbReference type="CDD" id="cd20336">
    <property type="entry name" value="Rcat_RBR"/>
    <property type="match status" value="1"/>
</dbReference>
<dbReference type="InterPro" id="IPR044066">
    <property type="entry name" value="TRIAD_supradom"/>
</dbReference>
<evidence type="ECO:0000256" key="1">
    <source>
        <dbReference type="ARBA" id="ARBA00022679"/>
    </source>
</evidence>
<organism evidence="8 9">
    <name type="scientific">Solea senegalensis</name>
    <name type="common">Senegalese sole</name>
    <dbReference type="NCBI Taxonomy" id="28829"/>
    <lineage>
        <taxon>Eukaryota</taxon>
        <taxon>Metazoa</taxon>
        <taxon>Chordata</taxon>
        <taxon>Craniata</taxon>
        <taxon>Vertebrata</taxon>
        <taxon>Euteleostomi</taxon>
        <taxon>Actinopterygii</taxon>
        <taxon>Neopterygii</taxon>
        <taxon>Teleostei</taxon>
        <taxon>Neoteleostei</taxon>
        <taxon>Acanthomorphata</taxon>
        <taxon>Carangaria</taxon>
        <taxon>Pleuronectiformes</taxon>
        <taxon>Pleuronectoidei</taxon>
        <taxon>Soleidae</taxon>
        <taxon>Solea</taxon>
    </lineage>
</organism>
<proteinExistence type="predicted"/>
<evidence type="ECO:0000313" key="9">
    <source>
        <dbReference type="Proteomes" id="UP000693946"/>
    </source>
</evidence>
<comment type="caution">
    <text evidence="8">The sequence shown here is derived from an EMBL/GenBank/DDBJ whole genome shotgun (WGS) entry which is preliminary data.</text>
</comment>
<dbReference type="Proteomes" id="UP000693946">
    <property type="component" value="Linkage Group LG3"/>
</dbReference>
<dbReference type="EMBL" id="JAGKHQ010000015">
    <property type="protein sequence ID" value="KAG7497021.1"/>
    <property type="molecule type" value="Genomic_DNA"/>
</dbReference>
<evidence type="ECO:0000256" key="2">
    <source>
        <dbReference type="ARBA" id="ARBA00022723"/>
    </source>
</evidence>
<dbReference type="GO" id="GO:0016740">
    <property type="term" value="F:transferase activity"/>
    <property type="evidence" value="ECO:0007669"/>
    <property type="project" value="UniProtKB-KW"/>
</dbReference>
<accession>A0AAV6QUD2</accession>
<evidence type="ECO:0000259" key="7">
    <source>
        <dbReference type="PROSITE" id="PS51873"/>
    </source>
</evidence>
<evidence type="ECO:0000256" key="3">
    <source>
        <dbReference type="ARBA" id="ARBA00022737"/>
    </source>
</evidence>
<keyword evidence="1" id="KW-0808">Transferase</keyword>